<evidence type="ECO:0000313" key="1">
    <source>
        <dbReference type="EMBL" id="GKX68391.1"/>
    </source>
</evidence>
<comment type="caution">
    <text evidence="1">The sequence shown here is derived from an EMBL/GenBank/DDBJ whole genome shotgun (WGS) entry which is preliminary data.</text>
</comment>
<name>A0ACB5RH42_9CLOT</name>
<organism evidence="1 2">
    <name type="scientific">Inconstantimicrobium mannanitabidum</name>
    <dbReference type="NCBI Taxonomy" id="1604901"/>
    <lineage>
        <taxon>Bacteria</taxon>
        <taxon>Bacillati</taxon>
        <taxon>Bacillota</taxon>
        <taxon>Clostridia</taxon>
        <taxon>Eubacteriales</taxon>
        <taxon>Clostridiaceae</taxon>
        <taxon>Inconstantimicrobium</taxon>
    </lineage>
</organism>
<keyword evidence="2" id="KW-1185">Reference proteome</keyword>
<dbReference type="Proteomes" id="UP001058074">
    <property type="component" value="Unassembled WGS sequence"/>
</dbReference>
<evidence type="ECO:0000313" key="2">
    <source>
        <dbReference type="Proteomes" id="UP001058074"/>
    </source>
</evidence>
<accession>A0ACB5RH42</accession>
<proteinExistence type="predicted"/>
<sequence length="322" mass="37336">MIYEKAYKTLQGYECLSSCIGNYLMYDGININASDIFFLGNGFNITYNINEKIIKTDMYEANFKFMNLFGVKYEQKGFKDRISAIEFLKKSVLCEKKVIIKVSSSFIKYNRVFSQSNNSPHYINVIGIKQDEVYISDGFVPTRVASVYEGWISLDQIVSAWEAMEYRCLILNFDKINFDKKMIQNNIKFKIQKGIKSYLDGSIYSDFCYGVTAVRKLLSELNELILKDNFYESIVFMNYQLRVYGFLSSKNMILAKIRDFGLSPNVCEGYENVIKTWEKVLLLLIKVGISKKLDTLDELISTVDDCIENERSVLNDIVALWR</sequence>
<gene>
    <name evidence="1" type="ORF">rsdtw13_36490</name>
</gene>
<reference evidence="1" key="1">
    <citation type="journal article" date="2025" name="Int. J. Syst. Evol. Microbiol.">
        <title>Inconstantimicrobium mannanitabidum sp. nov., a novel member of the family Clostridiaceae isolated from anoxic soil under the treatment of reductive soil disinfestation.</title>
        <authorList>
            <person name="Ueki A."/>
            <person name="Tonouchi A."/>
            <person name="Honma S."/>
            <person name="Kaku N."/>
            <person name="Ueki K."/>
        </authorList>
    </citation>
    <scope>NUCLEOTIDE SEQUENCE</scope>
    <source>
        <strain evidence="1">TW13</strain>
    </source>
</reference>
<protein>
    <submittedName>
        <fullName evidence="1">Uncharacterized protein</fullName>
    </submittedName>
</protein>
<dbReference type="EMBL" id="BROD01000001">
    <property type="protein sequence ID" value="GKX68391.1"/>
    <property type="molecule type" value="Genomic_DNA"/>
</dbReference>